<evidence type="ECO:0000256" key="5">
    <source>
        <dbReference type="ARBA" id="ARBA00023002"/>
    </source>
</evidence>
<evidence type="ECO:0000259" key="6">
    <source>
        <dbReference type="Pfam" id="PF02913"/>
    </source>
</evidence>
<comment type="similarity">
    <text evidence="2">Belongs to the FAD-binding oxidoreductase/transferase type 4 family.</text>
</comment>
<reference evidence="7" key="1">
    <citation type="journal article" date="2014" name="Front. Microbiol.">
        <title>High frequency of phylogenetically diverse reductive dehalogenase-homologous genes in deep subseafloor sedimentary metagenomes.</title>
        <authorList>
            <person name="Kawai M."/>
            <person name="Futagami T."/>
            <person name="Toyoda A."/>
            <person name="Takaki Y."/>
            <person name="Nishi S."/>
            <person name="Hori S."/>
            <person name="Arai W."/>
            <person name="Tsubouchi T."/>
            <person name="Morono Y."/>
            <person name="Uchiyama I."/>
            <person name="Ito T."/>
            <person name="Fujiyama A."/>
            <person name="Inagaki F."/>
            <person name="Takami H."/>
        </authorList>
    </citation>
    <scope>NUCLEOTIDE SEQUENCE</scope>
    <source>
        <strain evidence="7">Expedition CK06-06</strain>
    </source>
</reference>
<dbReference type="InterPro" id="IPR016171">
    <property type="entry name" value="Vanillyl_alc_oxidase_C-sub2"/>
</dbReference>
<evidence type="ECO:0000256" key="1">
    <source>
        <dbReference type="ARBA" id="ARBA00001974"/>
    </source>
</evidence>
<keyword evidence="5" id="KW-0560">Oxidoreductase</keyword>
<accession>X0W066</accession>
<dbReference type="PANTHER" id="PTHR11748">
    <property type="entry name" value="D-LACTATE DEHYDROGENASE"/>
    <property type="match status" value="1"/>
</dbReference>
<protein>
    <recommendedName>
        <fullName evidence="6">FAD-binding oxidoreductase/transferase type 4 C-terminal domain-containing protein</fullName>
    </recommendedName>
</protein>
<keyword evidence="4" id="KW-0274">FAD</keyword>
<organism evidence="7">
    <name type="scientific">marine sediment metagenome</name>
    <dbReference type="NCBI Taxonomy" id="412755"/>
    <lineage>
        <taxon>unclassified sequences</taxon>
        <taxon>metagenomes</taxon>
        <taxon>ecological metagenomes</taxon>
    </lineage>
</organism>
<dbReference type="PANTHER" id="PTHR11748:SF111">
    <property type="entry name" value="D-LACTATE DEHYDROGENASE, MITOCHONDRIAL-RELATED"/>
    <property type="match status" value="1"/>
</dbReference>
<evidence type="ECO:0000313" key="7">
    <source>
        <dbReference type="EMBL" id="GAG06126.1"/>
    </source>
</evidence>
<dbReference type="GO" id="GO:0008720">
    <property type="term" value="F:D-lactate dehydrogenase (NAD+) activity"/>
    <property type="evidence" value="ECO:0007669"/>
    <property type="project" value="TreeGrafter"/>
</dbReference>
<evidence type="ECO:0000256" key="2">
    <source>
        <dbReference type="ARBA" id="ARBA00008000"/>
    </source>
</evidence>
<feature type="domain" description="FAD-binding oxidoreductase/transferase type 4 C-terminal" evidence="6">
    <location>
        <begin position="38"/>
        <end position="271"/>
    </location>
</feature>
<proteinExistence type="inferred from homology"/>
<dbReference type="GO" id="GO:0004458">
    <property type="term" value="F:D-lactate dehydrogenase (cytochrome) activity"/>
    <property type="evidence" value="ECO:0007669"/>
    <property type="project" value="TreeGrafter"/>
</dbReference>
<dbReference type="Pfam" id="PF02913">
    <property type="entry name" value="FAD-oxidase_C"/>
    <property type="match status" value="1"/>
</dbReference>
<comment type="cofactor">
    <cofactor evidence="1">
        <name>FAD</name>
        <dbReference type="ChEBI" id="CHEBI:57692"/>
    </cofactor>
</comment>
<dbReference type="InterPro" id="IPR004113">
    <property type="entry name" value="FAD-bd_oxidored_4_C"/>
</dbReference>
<dbReference type="Gene3D" id="3.30.465.10">
    <property type="match status" value="1"/>
</dbReference>
<gene>
    <name evidence="7" type="ORF">S01H1_34747</name>
</gene>
<name>X0W066_9ZZZZ</name>
<sequence>GTPFTKQSTGPDLTALFLCSEGTMGVITEITLRCEFLPEDIWTIRCNFSDEAVLQSIHEEVVKNHIDLYSFEYMDPRMYSCFHSGNKNMLLLLQTAGSKRDAEEQMKKLVDVLKELNPLELVYTNDPAKTDEFYAERSNALGAIAKADRDKPVLIQFDPVLPLPKFALGVRKMRELAERENLDLIVYGHAGDGNLHPTFIVRDILEDKIKARNVIREYDSWIEGEGGCYSGEHAVGFFMGRSQNELRPDVAHYLKVIKSAFDPKGILNPGK</sequence>
<feature type="non-terminal residue" evidence="7">
    <location>
        <position position="1"/>
    </location>
</feature>
<dbReference type="SUPFAM" id="SSF55103">
    <property type="entry name" value="FAD-linked oxidases, C-terminal domain"/>
    <property type="match status" value="1"/>
</dbReference>
<dbReference type="InterPro" id="IPR016169">
    <property type="entry name" value="FAD-bd_PCMH_sub2"/>
</dbReference>
<dbReference type="InterPro" id="IPR016164">
    <property type="entry name" value="FAD-linked_Oxase-like_C"/>
</dbReference>
<dbReference type="GO" id="GO:0050660">
    <property type="term" value="F:flavin adenine dinucleotide binding"/>
    <property type="evidence" value="ECO:0007669"/>
    <property type="project" value="InterPro"/>
</dbReference>
<dbReference type="Gene3D" id="3.30.70.2740">
    <property type="match status" value="1"/>
</dbReference>
<dbReference type="Gene3D" id="1.10.45.10">
    <property type="entry name" value="Vanillyl-alcohol Oxidase, Chain A, domain 4"/>
    <property type="match status" value="1"/>
</dbReference>
<dbReference type="GO" id="GO:1903457">
    <property type="term" value="P:lactate catabolic process"/>
    <property type="evidence" value="ECO:0007669"/>
    <property type="project" value="TreeGrafter"/>
</dbReference>
<evidence type="ECO:0000256" key="4">
    <source>
        <dbReference type="ARBA" id="ARBA00022827"/>
    </source>
</evidence>
<keyword evidence="3" id="KW-0285">Flavoprotein</keyword>
<dbReference type="EMBL" id="BARS01021658">
    <property type="protein sequence ID" value="GAG06126.1"/>
    <property type="molecule type" value="Genomic_DNA"/>
</dbReference>
<comment type="caution">
    <text evidence="7">The sequence shown here is derived from an EMBL/GenBank/DDBJ whole genome shotgun (WGS) entry which is preliminary data.</text>
</comment>
<evidence type="ECO:0000256" key="3">
    <source>
        <dbReference type="ARBA" id="ARBA00022630"/>
    </source>
</evidence>
<dbReference type="AlphaFoldDB" id="X0W066"/>
<feature type="non-terminal residue" evidence="7">
    <location>
        <position position="271"/>
    </location>
</feature>